<evidence type="ECO:0000313" key="1">
    <source>
        <dbReference type="EMBL" id="KAH3661887.1"/>
    </source>
</evidence>
<protein>
    <submittedName>
        <fullName evidence="1">Uncharacterized protein</fullName>
    </submittedName>
</protein>
<keyword evidence="2" id="KW-1185">Reference proteome</keyword>
<reference evidence="1" key="2">
    <citation type="submission" date="2021-01" db="EMBL/GenBank/DDBJ databases">
        <authorList>
            <person name="Schikora-Tamarit M.A."/>
        </authorList>
    </citation>
    <scope>NUCLEOTIDE SEQUENCE</scope>
    <source>
        <strain evidence="1">CBS6075</strain>
    </source>
</reference>
<dbReference type="Proteomes" id="UP000769157">
    <property type="component" value="Unassembled WGS sequence"/>
</dbReference>
<reference evidence="1" key="1">
    <citation type="journal article" date="2021" name="Open Biol.">
        <title>Shared evolutionary footprints suggest mitochondrial oxidative damage underlies multiple complex I losses in fungi.</title>
        <authorList>
            <person name="Schikora-Tamarit M.A."/>
            <person name="Marcet-Houben M."/>
            <person name="Nosek J."/>
            <person name="Gabaldon T."/>
        </authorList>
    </citation>
    <scope>NUCLEOTIDE SEQUENCE</scope>
    <source>
        <strain evidence="1">CBS6075</strain>
    </source>
</reference>
<name>A0A9P8NZ51_9ASCO</name>
<organism evidence="1 2">
    <name type="scientific">Ogataea philodendri</name>
    <dbReference type="NCBI Taxonomy" id="1378263"/>
    <lineage>
        <taxon>Eukaryota</taxon>
        <taxon>Fungi</taxon>
        <taxon>Dikarya</taxon>
        <taxon>Ascomycota</taxon>
        <taxon>Saccharomycotina</taxon>
        <taxon>Pichiomycetes</taxon>
        <taxon>Pichiales</taxon>
        <taxon>Pichiaceae</taxon>
        <taxon>Ogataea</taxon>
    </lineage>
</organism>
<accession>A0A9P8NZ51</accession>
<dbReference type="RefSeq" id="XP_046058991.1">
    <property type="nucleotide sequence ID" value="XM_046207315.1"/>
</dbReference>
<dbReference type="OrthoDB" id="3989941at2759"/>
<dbReference type="EMBL" id="JAEUBE010000414">
    <property type="protein sequence ID" value="KAH3661887.1"/>
    <property type="molecule type" value="Genomic_DNA"/>
</dbReference>
<evidence type="ECO:0000313" key="2">
    <source>
        <dbReference type="Proteomes" id="UP000769157"/>
    </source>
</evidence>
<dbReference type="AlphaFoldDB" id="A0A9P8NZ51"/>
<comment type="caution">
    <text evidence="1">The sequence shown here is derived from an EMBL/GenBank/DDBJ whole genome shotgun (WGS) entry which is preliminary data.</text>
</comment>
<proteinExistence type="predicted"/>
<gene>
    <name evidence="1" type="ORF">OGAPHI_006066</name>
</gene>
<sequence>MCDTCTIDLPEERMFNLCYANNDTSTPPSPTISRASFERYKNNSTRVAHLLDSSPVRSPNYELVQRLEKLTSKYHTSVPMIISSWLKGDAYNLRLSDADVHFLNESVMAA</sequence>
<dbReference type="GeneID" id="70238030"/>